<dbReference type="PANTHER" id="PTHR34580">
    <property type="match status" value="1"/>
</dbReference>
<dbReference type="PROSITE" id="PS51000">
    <property type="entry name" value="HTH_DEOR_2"/>
    <property type="match status" value="1"/>
</dbReference>
<dbReference type="Proteomes" id="UP000635565">
    <property type="component" value="Unassembled WGS sequence"/>
</dbReference>
<dbReference type="Pfam" id="PF08279">
    <property type="entry name" value="HTH_11"/>
    <property type="match status" value="1"/>
</dbReference>
<evidence type="ECO:0000259" key="3">
    <source>
        <dbReference type="PROSITE" id="PS51000"/>
    </source>
</evidence>
<keyword evidence="5" id="KW-1185">Reference proteome</keyword>
<dbReference type="PANTHER" id="PTHR34580:SF1">
    <property type="entry name" value="PROTEIN PAFC"/>
    <property type="match status" value="1"/>
</dbReference>
<sequence>MRADRLLSLLLLLQSRGRMTAQALAEQLEVSERTIYRDIEALSFAGIPLYTFCWVI</sequence>
<dbReference type="InterPro" id="IPR013196">
    <property type="entry name" value="HTH_11"/>
</dbReference>
<accession>A0ABQ3VV02</accession>
<evidence type="ECO:0000256" key="1">
    <source>
        <dbReference type="ARBA" id="ARBA00023015"/>
    </source>
</evidence>
<evidence type="ECO:0000313" key="5">
    <source>
        <dbReference type="Proteomes" id="UP000635565"/>
    </source>
</evidence>
<dbReference type="SUPFAM" id="SSF46785">
    <property type="entry name" value="Winged helix' DNA-binding domain"/>
    <property type="match status" value="1"/>
</dbReference>
<dbReference type="InterPro" id="IPR036388">
    <property type="entry name" value="WH-like_DNA-bd_sf"/>
</dbReference>
<dbReference type="InterPro" id="IPR001034">
    <property type="entry name" value="DeoR_HTH"/>
</dbReference>
<name>A0ABQ3VV02_9CHLR</name>
<dbReference type="Gene3D" id="1.10.10.10">
    <property type="entry name" value="Winged helix-like DNA-binding domain superfamily/Winged helix DNA-binding domain"/>
    <property type="match status" value="1"/>
</dbReference>
<evidence type="ECO:0000313" key="4">
    <source>
        <dbReference type="EMBL" id="GHO89509.1"/>
    </source>
</evidence>
<dbReference type="InterPro" id="IPR036390">
    <property type="entry name" value="WH_DNA-bd_sf"/>
</dbReference>
<reference evidence="4 5" key="1">
    <citation type="journal article" date="2021" name="Int. J. Syst. Evol. Microbiol.">
        <title>Reticulibacter mediterranei gen. nov., sp. nov., within the new family Reticulibacteraceae fam. nov., and Ktedonospora formicarum gen. nov., sp. nov., Ktedonobacter robiniae sp. nov., Dictyobacter formicarum sp. nov. and Dictyobacter arantiisoli sp. nov., belonging to the class Ktedonobacteria.</title>
        <authorList>
            <person name="Yabe S."/>
            <person name="Zheng Y."/>
            <person name="Wang C.M."/>
            <person name="Sakai Y."/>
            <person name="Abe K."/>
            <person name="Yokota A."/>
            <person name="Donadio S."/>
            <person name="Cavaletti L."/>
            <person name="Monciardini P."/>
        </authorList>
    </citation>
    <scope>NUCLEOTIDE SEQUENCE [LARGE SCALE GENOMIC DNA]</scope>
    <source>
        <strain evidence="4 5">SOSP1-9</strain>
    </source>
</reference>
<protein>
    <recommendedName>
        <fullName evidence="3">HTH deoR-type domain-containing protein</fullName>
    </recommendedName>
</protein>
<feature type="domain" description="HTH deoR-type" evidence="3">
    <location>
        <begin position="2"/>
        <end position="56"/>
    </location>
</feature>
<evidence type="ECO:0000256" key="2">
    <source>
        <dbReference type="ARBA" id="ARBA00023163"/>
    </source>
</evidence>
<organism evidence="4 5">
    <name type="scientific">Dictyobacter formicarum</name>
    <dbReference type="NCBI Taxonomy" id="2778368"/>
    <lineage>
        <taxon>Bacteria</taxon>
        <taxon>Bacillati</taxon>
        <taxon>Chloroflexota</taxon>
        <taxon>Ktedonobacteria</taxon>
        <taxon>Ktedonobacterales</taxon>
        <taxon>Dictyobacteraceae</taxon>
        <taxon>Dictyobacter</taxon>
    </lineage>
</organism>
<keyword evidence="2" id="KW-0804">Transcription</keyword>
<comment type="caution">
    <text evidence="4">The sequence shown here is derived from an EMBL/GenBank/DDBJ whole genome shotgun (WGS) entry which is preliminary data.</text>
</comment>
<keyword evidence="1" id="KW-0805">Transcription regulation</keyword>
<gene>
    <name evidence="4" type="ORF">KSZ_75150</name>
</gene>
<dbReference type="InterPro" id="IPR051534">
    <property type="entry name" value="CBASS_pafABC_assoc_protein"/>
</dbReference>
<dbReference type="EMBL" id="BNJJ01000038">
    <property type="protein sequence ID" value="GHO89509.1"/>
    <property type="molecule type" value="Genomic_DNA"/>
</dbReference>
<proteinExistence type="predicted"/>